<evidence type="ECO:0000313" key="2">
    <source>
        <dbReference type="Proteomes" id="UP000595814"/>
    </source>
</evidence>
<name>A0AC61MTH4_9FIRM</name>
<dbReference type="EMBL" id="CP066744">
    <property type="protein sequence ID" value="QQK08683.1"/>
    <property type="molecule type" value="Genomic_DNA"/>
</dbReference>
<dbReference type="Proteomes" id="UP000595814">
    <property type="component" value="Chromosome"/>
</dbReference>
<evidence type="ECO:0000313" key="1">
    <source>
        <dbReference type="EMBL" id="QQK08683.1"/>
    </source>
</evidence>
<accession>A0AC61MTH4</accession>
<gene>
    <name evidence="1" type="primary">mgtE</name>
    <name evidence="1" type="ORF">JFY71_03845</name>
</gene>
<organism evidence="1 2">
    <name type="scientific">Miniphocaeibacter halophilus</name>
    <dbReference type="NCBI Taxonomy" id="2931922"/>
    <lineage>
        <taxon>Bacteria</taxon>
        <taxon>Bacillati</taxon>
        <taxon>Bacillota</taxon>
        <taxon>Tissierellia</taxon>
        <taxon>Tissierellales</taxon>
        <taxon>Peptoniphilaceae</taxon>
        <taxon>Miniphocaeibacter</taxon>
    </lineage>
</organism>
<reference evidence="1 2" key="1">
    <citation type="journal article" date="2022" name="Int. J. Syst. Evol. Microbiol.">
        <title>Miniphocaeibacter halophilus sp. nov., an ammonium-tolerant acetate-producing bacterium isolated from a biogas system.</title>
        <authorList>
            <person name="Schnurer A."/>
            <person name="Singh A."/>
            <person name="Bi S."/>
            <person name="Qiao W."/>
            <person name="Westerholm M."/>
        </authorList>
    </citation>
    <scope>NUCLEOTIDE SEQUENCE [LARGE SCALE GENOMIC DNA]</scope>
    <source>
        <strain evidence="1 2">AMB_01</strain>
    </source>
</reference>
<protein>
    <submittedName>
        <fullName evidence="1">Magnesium transporter</fullName>
    </submittedName>
</protein>
<proteinExistence type="predicted"/>
<keyword evidence="2" id="KW-1185">Reference proteome</keyword>
<sequence>MNRKLNLMEKALLSLLEEENLVEVKKILNSMNIFDIAAFFDTLDKTNLTLSFNLLTKDNGAKVFPEMDIEQQKLLIEGFSNLELEEIINKIRMDDKVDMIEELPSNLVKKVLRNSNPKDRAIINTMLNYPKDSAGSVMTTEYLRLKPNMTVNDAIDYIRDVGSDKETIDMCYVIDETRHLIGEVSLRDIILADVKVPITSIMKKDFVKTTTTVDREEVAHMFSKYDITTMPVVDGENRLVGIITVDDVIDIIKEETTEDMEIMSAVTPSEKPYKQLSVTTLWKNRFPWLLVLLLSATFTSLIIMKYEDALAKYVVLTAFIPMITDTGGNAGSQSASTIIRSLSLKEIDFHDFFYVLWKEFRVAIACGLTLAVFNFAKLTLLDKLGARVSLVISMTLFSTVLIAKAVGSVLPIIADKLGFDPAVMASPLITTVVDALAILVYLNIAITILGA</sequence>